<name>A0AAN6M3G4_9PLEO</name>
<dbReference type="InterPro" id="IPR050987">
    <property type="entry name" value="AtrR-like"/>
</dbReference>
<dbReference type="InterPro" id="IPR011009">
    <property type="entry name" value="Kinase-like_dom_sf"/>
</dbReference>
<dbReference type="PROSITE" id="PS50011">
    <property type="entry name" value="PROTEIN_KINASE_DOM"/>
    <property type="match status" value="1"/>
</dbReference>
<proteinExistence type="predicted"/>
<organism evidence="4 5">
    <name type="scientific">Pseudopithomyces chartarum</name>
    <dbReference type="NCBI Taxonomy" id="1892770"/>
    <lineage>
        <taxon>Eukaryota</taxon>
        <taxon>Fungi</taxon>
        <taxon>Dikarya</taxon>
        <taxon>Ascomycota</taxon>
        <taxon>Pezizomycotina</taxon>
        <taxon>Dothideomycetes</taxon>
        <taxon>Pleosporomycetidae</taxon>
        <taxon>Pleosporales</taxon>
        <taxon>Massarineae</taxon>
        <taxon>Didymosphaeriaceae</taxon>
        <taxon>Pseudopithomyces</taxon>
    </lineage>
</organism>
<dbReference type="GO" id="GO:0005524">
    <property type="term" value="F:ATP binding"/>
    <property type="evidence" value="ECO:0007669"/>
    <property type="project" value="InterPro"/>
</dbReference>
<gene>
    <name evidence="4" type="ORF">GRF29_19g507655</name>
</gene>
<dbReference type="Pfam" id="PF04082">
    <property type="entry name" value="Fungal_trans"/>
    <property type="match status" value="1"/>
</dbReference>
<dbReference type="GO" id="GO:0003677">
    <property type="term" value="F:DNA binding"/>
    <property type="evidence" value="ECO:0007669"/>
    <property type="project" value="InterPro"/>
</dbReference>
<protein>
    <recommendedName>
        <fullName evidence="3">Protein kinase domain-containing protein</fullName>
    </recommendedName>
</protein>
<dbReference type="GO" id="GO:0006351">
    <property type="term" value="P:DNA-templated transcription"/>
    <property type="evidence" value="ECO:0007669"/>
    <property type="project" value="InterPro"/>
</dbReference>
<dbReference type="AlphaFoldDB" id="A0AAN6M3G4"/>
<comment type="caution">
    <text evidence="4">The sequence shown here is derived from an EMBL/GenBank/DDBJ whole genome shotgun (WGS) entry which is preliminary data.</text>
</comment>
<evidence type="ECO:0000313" key="5">
    <source>
        <dbReference type="Proteomes" id="UP001280581"/>
    </source>
</evidence>
<dbReference type="CDD" id="cd12148">
    <property type="entry name" value="fungal_TF_MHR"/>
    <property type="match status" value="1"/>
</dbReference>
<dbReference type="SMART" id="SM00220">
    <property type="entry name" value="S_TKc"/>
    <property type="match status" value="1"/>
</dbReference>
<dbReference type="SUPFAM" id="SSF56112">
    <property type="entry name" value="Protein kinase-like (PK-like)"/>
    <property type="match status" value="1"/>
</dbReference>
<accession>A0AAN6M3G4</accession>
<feature type="domain" description="Protein kinase" evidence="3">
    <location>
        <begin position="660"/>
        <end position="873"/>
    </location>
</feature>
<dbReference type="PANTHER" id="PTHR46910:SF5">
    <property type="entry name" value="ZN(II)2CYS6 TRANSCRIPTION FACTOR (EUROFUNG)"/>
    <property type="match status" value="1"/>
</dbReference>
<dbReference type="GO" id="GO:0004672">
    <property type="term" value="F:protein kinase activity"/>
    <property type="evidence" value="ECO:0007669"/>
    <property type="project" value="InterPro"/>
</dbReference>
<dbReference type="InterPro" id="IPR007219">
    <property type="entry name" value="XnlR_reg_dom"/>
</dbReference>
<dbReference type="GO" id="GO:0003700">
    <property type="term" value="F:DNA-binding transcription factor activity"/>
    <property type="evidence" value="ECO:0007669"/>
    <property type="project" value="InterPro"/>
</dbReference>
<evidence type="ECO:0000313" key="4">
    <source>
        <dbReference type="EMBL" id="KAK3214560.1"/>
    </source>
</evidence>
<dbReference type="PANTHER" id="PTHR46910">
    <property type="entry name" value="TRANSCRIPTION FACTOR PDR1"/>
    <property type="match status" value="1"/>
</dbReference>
<dbReference type="SMART" id="SM00906">
    <property type="entry name" value="Fungal_trans"/>
    <property type="match status" value="1"/>
</dbReference>
<feature type="region of interest" description="Disordered" evidence="2">
    <location>
        <begin position="38"/>
        <end position="57"/>
    </location>
</feature>
<dbReference type="EMBL" id="WVTA01000003">
    <property type="protein sequence ID" value="KAK3214560.1"/>
    <property type="molecule type" value="Genomic_DNA"/>
</dbReference>
<evidence type="ECO:0000259" key="3">
    <source>
        <dbReference type="PROSITE" id="PS50011"/>
    </source>
</evidence>
<dbReference type="InterPro" id="IPR000719">
    <property type="entry name" value="Prot_kinase_dom"/>
</dbReference>
<dbReference type="GO" id="GO:0008270">
    <property type="term" value="F:zinc ion binding"/>
    <property type="evidence" value="ECO:0007669"/>
    <property type="project" value="InterPro"/>
</dbReference>
<reference evidence="4 5" key="1">
    <citation type="submission" date="2021-02" db="EMBL/GenBank/DDBJ databases">
        <title>Genome assembly of Pseudopithomyces chartarum.</title>
        <authorList>
            <person name="Jauregui R."/>
            <person name="Singh J."/>
            <person name="Voisey C."/>
        </authorList>
    </citation>
    <scope>NUCLEOTIDE SEQUENCE [LARGE SCALE GENOMIC DNA]</scope>
    <source>
        <strain evidence="4 5">AGR01</strain>
    </source>
</reference>
<evidence type="ECO:0000256" key="1">
    <source>
        <dbReference type="ARBA" id="ARBA00023242"/>
    </source>
</evidence>
<sequence length="873" mass="97616">MLALSSDQENDRKIDVLDERLTNIENALVNIASKLENHSSSAAPRERTNQASSSLIEPPDEAFVPEVKVKTPAPFEGETGMNTQSKYVRDLLVQVVGDTPSVGQNAEVRAALAALGELTTRQNHDNVHTTSTDQSLVDRSLSNIESSTMPRPPWNVVQVAIDMALKHPTMIFAALSSMMNMENLYDIIEDSYLNPKTCSAPRRVLAYGVLFNIFAESPVAPWIGISKKTLTEYASMAKRHLEIATSQLDMFPSATYETIVALAVGTACAVEMCRPSLAWILVSNAAELCQNIGYHRFETMKNDTDEQQRSKIHLFWMIYMFEKQLSLRLGRASRIQDWDVSLPLLTVRNGSPSGPWCGAMLIYWVKLARVQGQIYEKLFSATAFSKPRKERSQTAAALVRKMNQAWHERGQMEFASPLSPNEIEVPSKRKHFIYESMENALEPDVYMQTAFDRVEDVFFHTNAVVHYSTCALIQRATSADNRTFSQECLECSRAALIAHMRCNAQFNNKGDTELWAGYIHWSILQAPLTPFMVLFCNAIQQADSTDLKSLTEFVTSLESCRHVSEGAEKLYKMCLLFLKVARFYIQAKTQESAARHAQFFPHIEQPDANVTAGLTIDLNTIAQFDPHLNALGLVSNSTWPMLDYSSGLSPQTQGSSTLNGEFKDELGFGDSGLSHDTISQLLEGRLSTYAIFKQLHQSTWLAMNQSEEPVLIKSIRHFRLENERDVFKRFQSRAPSLCPLIDEIEGLSRPPALVSKHLDDDLLHVSATEKLTSLEIKYVIRKVLEALAVLHEDDFVHTVDHGAGNIRFADVKLADCGSTVQMDSGHAMDGDVIGAPIFLSPEAHLQMRWSTATDIWSLGTTASDQNTNLVYID</sequence>
<keyword evidence="1" id="KW-0539">Nucleus</keyword>
<keyword evidence="5" id="KW-1185">Reference proteome</keyword>
<dbReference type="Proteomes" id="UP001280581">
    <property type="component" value="Unassembled WGS sequence"/>
</dbReference>
<evidence type="ECO:0000256" key="2">
    <source>
        <dbReference type="SAM" id="MobiDB-lite"/>
    </source>
</evidence>
<dbReference type="Gene3D" id="1.10.510.10">
    <property type="entry name" value="Transferase(Phosphotransferase) domain 1"/>
    <property type="match status" value="1"/>
</dbReference>
<dbReference type="Pfam" id="PF00069">
    <property type="entry name" value="Pkinase"/>
    <property type="match status" value="1"/>
</dbReference>